<sequence>MPLVILDRDGVINRDSPDYIKTPEEWQALPGSLEAIARLCRADYRVVVATNQAGVARGLFSQEMLNRIHRKMVASIREKGGRL</sequence>
<gene>
    <name evidence="1" type="ORF">METZ01_LOCUS379698</name>
</gene>
<accession>A0A382TXQ7</accession>
<dbReference type="AlphaFoldDB" id="A0A382TXQ7"/>
<organism evidence="1">
    <name type="scientific">marine metagenome</name>
    <dbReference type="NCBI Taxonomy" id="408172"/>
    <lineage>
        <taxon>unclassified sequences</taxon>
        <taxon>metagenomes</taxon>
        <taxon>ecological metagenomes</taxon>
    </lineage>
</organism>
<dbReference type="InterPro" id="IPR036412">
    <property type="entry name" value="HAD-like_sf"/>
</dbReference>
<name>A0A382TXQ7_9ZZZZ</name>
<dbReference type="GO" id="GO:0005975">
    <property type="term" value="P:carbohydrate metabolic process"/>
    <property type="evidence" value="ECO:0007669"/>
    <property type="project" value="InterPro"/>
</dbReference>
<proteinExistence type="predicted"/>
<protein>
    <recommendedName>
        <fullName evidence="2">D,D-heptose 1,7-bisphosphate phosphatase</fullName>
    </recommendedName>
</protein>
<dbReference type="InterPro" id="IPR006549">
    <property type="entry name" value="HAD-SF_hydro_IIIA"/>
</dbReference>
<dbReference type="EMBL" id="UINC01139972">
    <property type="protein sequence ID" value="SVD26844.1"/>
    <property type="molecule type" value="Genomic_DNA"/>
</dbReference>
<dbReference type="PANTHER" id="PTHR42891">
    <property type="entry name" value="D-GLYCERO-BETA-D-MANNO-HEPTOSE-1,7-BISPHOSPHATE 7-PHOSPHATASE"/>
    <property type="match status" value="1"/>
</dbReference>
<dbReference type="InterPro" id="IPR004446">
    <property type="entry name" value="Heptose_bisP_phosphatase"/>
</dbReference>
<evidence type="ECO:0000313" key="1">
    <source>
        <dbReference type="EMBL" id="SVD26844.1"/>
    </source>
</evidence>
<evidence type="ECO:0008006" key="2">
    <source>
        <dbReference type="Google" id="ProtNLM"/>
    </source>
</evidence>
<dbReference type="GO" id="GO:0016791">
    <property type="term" value="F:phosphatase activity"/>
    <property type="evidence" value="ECO:0007669"/>
    <property type="project" value="InterPro"/>
</dbReference>
<reference evidence="1" key="1">
    <citation type="submission" date="2018-05" db="EMBL/GenBank/DDBJ databases">
        <authorList>
            <person name="Lanie J.A."/>
            <person name="Ng W.-L."/>
            <person name="Kazmierczak K.M."/>
            <person name="Andrzejewski T.M."/>
            <person name="Davidsen T.M."/>
            <person name="Wayne K.J."/>
            <person name="Tettelin H."/>
            <person name="Glass J.I."/>
            <person name="Rusch D."/>
            <person name="Podicherti R."/>
            <person name="Tsui H.-C.T."/>
            <person name="Winkler M.E."/>
        </authorList>
    </citation>
    <scope>NUCLEOTIDE SEQUENCE</scope>
</reference>
<dbReference type="InterPro" id="IPR023214">
    <property type="entry name" value="HAD_sf"/>
</dbReference>
<feature type="non-terminal residue" evidence="1">
    <location>
        <position position="83"/>
    </location>
</feature>
<dbReference type="PANTHER" id="PTHR42891:SF1">
    <property type="entry name" value="D-GLYCERO-BETA-D-MANNO-HEPTOSE-1,7-BISPHOSPHATE 7-PHOSPHATASE"/>
    <property type="match status" value="1"/>
</dbReference>
<dbReference type="Gene3D" id="3.40.50.1000">
    <property type="entry name" value="HAD superfamily/HAD-like"/>
    <property type="match status" value="1"/>
</dbReference>
<dbReference type="SUPFAM" id="SSF56784">
    <property type="entry name" value="HAD-like"/>
    <property type="match status" value="1"/>
</dbReference>
<dbReference type="NCBIfam" id="TIGR01662">
    <property type="entry name" value="HAD-SF-IIIA"/>
    <property type="match status" value="1"/>
</dbReference>